<dbReference type="InterPro" id="IPR044287">
    <property type="entry name" value="SGS3"/>
</dbReference>
<dbReference type="PANTHER" id="PTHR46602">
    <property type="entry name" value="PROTEIN SUPPRESSOR OF GENE SILENCING 3"/>
    <property type="match status" value="1"/>
</dbReference>
<accession>A0A1J6KDH6</accession>
<organism evidence="1 2">
    <name type="scientific">Nicotiana attenuata</name>
    <name type="common">Coyote tobacco</name>
    <dbReference type="NCBI Taxonomy" id="49451"/>
    <lineage>
        <taxon>Eukaryota</taxon>
        <taxon>Viridiplantae</taxon>
        <taxon>Streptophyta</taxon>
        <taxon>Embryophyta</taxon>
        <taxon>Tracheophyta</taxon>
        <taxon>Spermatophyta</taxon>
        <taxon>Magnoliopsida</taxon>
        <taxon>eudicotyledons</taxon>
        <taxon>Gunneridae</taxon>
        <taxon>Pentapetalae</taxon>
        <taxon>asterids</taxon>
        <taxon>lamiids</taxon>
        <taxon>Solanales</taxon>
        <taxon>Solanaceae</taxon>
        <taxon>Nicotianoideae</taxon>
        <taxon>Nicotianeae</taxon>
        <taxon>Nicotiana</taxon>
    </lineage>
</organism>
<dbReference type="GO" id="GO:0051607">
    <property type="term" value="P:defense response to virus"/>
    <property type="evidence" value="ECO:0007669"/>
    <property type="project" value="InterPro"/>
</dbReference>
<evidence type="ECO:0000313" key="1">
    <source>
        <dbReference type="EMBL" id="OIT28122.1"/>
    </source>
</evidence>
<dbReference type="OMA" id="EYMKFVE"/>
<keyword evidence="2" id="KW-1185">Reference proteome</keyword>
<name>A0A1J6KDH6_NICAT</name>
<gene>
    <name evidence="1" type="primary">SGS3_1</name>
    <name evidence="1" type="ORF">A4A49_58355</name>
</gene>
<dbReference type="SMR" id="A0A1J6KDH6"/>
<comment type="caution">
    <text evidence="1">The sequence shown here is derived from an EMBL/GenBank/DDBJ whole genome shotgun (WGS) entry which is preliminary data.</text>
</comment>
<dbReference type="STRING" id="49451.A0A1J6KDH6"/>
<reference evidence="1" key="1">
    <citation type="submission" date="2016-11" db="EMBL/GenBank/DDBJ databases">
        <title>The genome of Nicotiana attenuata.</title>
        <authorList>
            <person name="Xu S."/>
            <person name="Brockmoeller T."/>
            <person name="Gaquerel E."/>
            <person name="Navarro A."/>
            <person name="Kuhl H."/>
            <person name="Gase K."/>
            <person name="Ling Z."/>
            <person name="Zhou W."/>
            <person name="Kreitzer C."/>
            <person name="Stanke M."/>
            <person name="Tang H."/>
            <person name="Lyons E."/>
            <person name="Pandey P."/>
            <person name="Pandey S.P."/>
            <person name="Timmermann B."/>
            <person name="Baldwin I.T."/>
        </authorList>
    </citation>
    <scope>NUCLEOTIDE SEQUENCE [LARGE SCALE GENOMIC DNA]</scope>
    <source>
        <strain evidence="1">UT</strain>
    </source>
</reference>
<sequence>MHHQWTKEEMEYQEQFFKDQIKIIHDASTVEEDKFKRYNRSNTERVAEFMKFEDKEMEEFVKESKNLIRTHEDRIAALRHKY</sequence>
<dbReference type="Gramene" id="OIT28122">
    <property type="protein sequence ID" value="OIT28122"/>
    <property type="gene ID" value="A4A49_58355"/>
</dbReference>
<dbReference type="Proteomes" id="UP000187609">
    <property type="component" value="Unassembled WGS sequence"/>
</dbReference>
<dbReference type="PANTHER" id="PTHR46602:SF1">
    <property type="entry name" value="PROTEIN SUPPRESSOR OF GENE SILENCING 3"/>
    <property type="match status" value="1"/>
</dbReference>
<evidence type="ECO:0000313" key="2">
    <source>
        <dbReference type="Proteomes" id="UP000187609"/>
    </source>
</evidence>
<dbReference type="EMBL" id="MJEQ01002164">
    <property type="protein sequence ID" value="OIT28122.1"/>
    <property type="molecule type" value="Genomic_DNA"/>
</dbReference>
<feature type="non-terminal residue" evidence="1">
    <location>
        <position position="82"/>
    </location>
</feature>
<dbReference type="GO" id="GO:0031047">
    <property type="term" value="P:regulatory ncRNA-mediated gene silencing"/>
    <property type="evidence" value="ECO:0007669"/>
    <property type="project" value="InterPro"/>
</dbReference>
<proteinExistence type="predicted"/>
<dbReference type="AlphaFoldDB" id="A0A1J6KDH6"/>
<protein>
    <submittedName>
        <fullName evidence="1">Protein suppressor of gene silencing 3</fullName>
    </submittedName>
</protein>